<reference evidence="2 3" key="1">
    <citation type="submission" date="2018-05" db="EMBL/GenBank/DDBJ databases">
        <title>Genomic Encyclopedia of Type Strains, Phase IV (KMG-IV): sequencing the most valuable type-strain genomes for metagenomic binning, comparative biology and taxonomic classification.</title>
        <authorList>
            <person name="Goeker M."/>
        </authorList>
    </citation>
    <scope>NUCLEOTIDE SEQUENCE [LARGE SCALE GENOMIC DNA]</scope>
    <source>
        <strain evidence="2 3">DSM 28556</strain>
    </source>
</reference>
<feature type="region of interest" description="Disordered" evidence="1">
    <location>
        <begin position="66"/>
        <end position="133"/>
    </location>
</feature>
<organism evidence="2 3">
    <name type="scientific">Pseudogracilibacillus auburnensis</name>
    <dbReference type="NCBI Taxonomy" id="1494959"/>
    <lineage>
        <taxon>Bacteria</taxon>
        <taxon>Bacillati</taxon>
        <taxon>Bacillota</taxon>
        <taxon>Bacilli</taxon>
        <taxon>Bacillales</taxon>
        <taxon>Bacillaceae</taxon>
        <taxon>Pseudogracilibacillus</taxon>
    </lineage>
</organism>
<protein>
    <recommendedName>
        <fullName evidence="4">YceG-like family protein</fullName>
    </recommendedName>
</protein>
<feature type="compositionally biased region" description="Basic and acidic residues" evidence="1">
    <location>
        <begin position="113"/>
        <end position="131"/>
    </location>
</feature>
<dbReference type="EMBL" id="QJJQ01000007">
    <property type="protein sequence ID" value="PXW86500.1"/>
    <property type="molecule type" value="Genomic_DNA"/>
</dbReference>
<dbReference type="Proteomes" id="UP000247978">
    <property type="component" value="Unassembled WGS sequence"/>
</dbReference>
<name>A0A2V3VY28_9BACI</name>
<accession>A0A2V3VY28</accession>
<gene>
    <name evidence="2" type="ORF">DFR56_10713</name>
</gene>
<comment type="caution">
    <text evidence="2">The sequence shown here is derived from an EMBL/GenBank/DDBJ whole genome shotgun (WGS) entry which is preliminary data.</text>
</comment>
<dbReference type="AlphaFoldDB" id="A0A2V3VY28"/>
<evidence type="ECO:0008006" key="4">
    <source>
        <dbReference type="Google" id="ProtNLM"/>
    </source>
</evidence>
<evidence type="ECO:0000256" key="1">
    <source>
        <dbReference type="SAM" id="MobiDB-lite"/>
    </source>
</evidence>
<dbReference type="RefSeq" id="WP_110395408.1">
    <property type="nucleotide sequence ID" value="NZ_JBHUHB010000001.1"/>
</dbReference>
<dbReference type="Gene3D" id="3.30.1490.480">
    <property type="entry name" value="Endolytic murein transglycosylase"/>
    <property type="match status" value="1"/>
</dbReference>
<evidence type="ECO:0000313" key="3">
    <source>
        <dbReference type="Proteomes" id="UP000247978"/>
    </source>
</evidence>
<sequence>MKQSIRFFSLGLLTSAIFLYGFYLFSDTSSADVETIPVETLISQIESDGYRVITEDEFISFSLKNEEKDEEEVKEEKVDKEKKQDKEEKESTAKKDSKKETKKDSKKKKSKKTKNDDADKDKEDDKDEVKKATFTTKEGVVSQDIADILVENEIIDDRQKFLDYLDDNGYSTRLQIGKFKVNSDMSHKELAEVITTYPGSN</sequence>
<feature type="compositionally biased region" description="Basic and acidic residues" evidence="1">
    <location>
        <begin position="74"/>
        <end position="103"/>
    </location>
</feature>
<evidence type="ECO:0000313" key="2">
    <source>
        <dbReference type="EMBL" id="PXW86500.1"/>
    </source>
</evidence>
<proteinExistence type="predicted"/>
<keyword evidence="3" id="KW-1185">Reference proteome</keyword>